<dbReference type="PROSITE" id="PS50112">
    <property type="entry name" value="PAS"/>
    <property type="match status" value="1"/>
</dbReference>
<protein>
    <submittedName>
        <fullName evidence="2">PAS domain S-box-containing protein</fullName>
    </submittedName>
</protein>
<name>A0A1H3KGE8_9FIRM</name>
<dbReference type="AlphaFoldDB" id="A0A1H3KGE8"/>
<dbReference type="CDD" id="cd00130">
    <property type="entry name" value="PAS"/>
    <property type="match status" value="1"/>
</dbReference>
<accession>A0A1H3KGE8</accession>
<dbReference type="NCBIfam" id="TIGR00229">
    <property type="entry name" value="sensory_box"/>
    <property type="match status" value="1"/>
</dbReference>
<dbReference type="InterPro" id="IPR035965">
    <property type="entry name" value="PAS-like_dom_sf"/>
</dbReference>
<gene>
    <name evidence="2" type="ORF">SAMN05192546_102348</name>
</gene>
<organism evidence="2 3">
    <name type="scientific">Tindallia californiensis</name>
    <dbReference type="NCBI Taxonomy" id="159292"/>
    <lineage>
        <taxon>Bacteria</taxon>
        <taxon>Bacillati</taxon>
        <taxon>Bacillota</taxon>
        <taxon>Clostridia</taxon>
        <taxon>Peptostreptococcales</taxon>
        <taxon>Tindalliaceae</taxon>
        <taxon>Tindallia</taxon>
    </lineage>
</organism>
<dbReference type="Proteomes" id="UP000199230">
    <property type="component" value="Unassembled WGS sequence"/>
</dbReference>
<reference evidence="2 3" key="1">
    <citation type="submission" date="2016-10" db="EMBL/GenBank/DDBJ databases">
        <authorList>
            <person name="de Groot N.N."/>
        </authorList>
    </citation>
    <scope>NUCLEOTIDE SEQUENCE [LARGE SCALE GENOMIC DNA]</scope>
    <source>
        <strain evidence="2 3">APO</strain>
    </source>
</reference>
<sequence>MSKGNYSDKDWLINLPEAYAYHQIIVDQQGKPVDYVFLQVNPAFEEMTGLRREDILGRRVREVMPSIVTGSFNWIDAFGDVAQTGKKQYFKQYSQPLGRWYSVTAYSDEPGYFSVLFHDITIQQKEKENLQTILESTNRFLEEEGTIDHQQLVEDMKVITGASYVAFHLFDENGKEFTTMAIAGISKNVTKASQILGFNLIGRKWAYDPVRQKKISKSTITSFQNLKELSGEMIPEAILGLLEKKFQIGQVTVINIKKKEKLIGDFTVLMAADKSFMNQEMALFYANQTGLFLDREKAMNQLRNQQDLFMAGPVFTITWSPENMDRVM</sequence>
<dbReference type="STRING" id="159292.SAMN05192546_102348"/>
<dbReference type="InterPro" id="IPR013656">
    <property type="entry name" value="PAS_4"/>
</dbReference>
<dbReference type="EMBL" id="FNPV01000002">
    <property type="protein sequence ID" value="SDY51176.1"/>
    <property type="molecule type" value="Genomic_DNA"/>
</dbReference>
<evidence type="ECO:0000259" key="1">
    <source>
        <dbReference type="PROSITE" id="PS50112"/>
    </source>
</evidence>
<keyword evidence="3" id="KW-1185">Reference proteome</keyword>
<evidence type="ECO:0000313" key="3">
    <source>
        <dbReference type="Proteomes" id="UP000199230"/>
    </source>
</evidence>
<proteinExistence type="predicted"/>
<dbReference type="Pfam" id="PF08448">
    <property type="entry name" value="PAS_4"/>
    <property type="match status" value="1"/>
</dbReference>
<dbReference type="Gene3D" id="3.30.450.20">
    <property type="entry name" value="PAS domain"/>
    <property type="match status" value="1"/>
</dbReference>
<dbReference type="RefSeq" id="WP_093311337.1">
    <property type="nucleotide sequence ID" value="NZ_FNPV01000002.1"/>
</dbReference>
<feature type="domain" description="PAS" evidence="1">
    <location>
        <begin position="24"/>
        <end position="64"/>
    </location>
</feature>
<evidence type="ECO:0000313" key="2">
    <source>
        <dbReference type="EMBL" id="SDY51176.1"/>
    </source>
</evidence>
<dbReference type="SUPFAM" id="SSF55785">
    <property type="entry name" value="PYP-like sensor domain (PAS domain)"/>
    <property type="match status" value="1"/>
</dbReference>
<dbReference type="InterPro" id="IPR000014">
    <property type="entry name" value="PAS"/>
</dbReference>
<dbReference type="OrthoDB" id="9790669at2"/>